<comment type="caution">
    <text evidence="1">The sequence shown here is derived from an EMBL/GenBank/DDBJ whole genome shotgun (WGS) entry which is preliminary data.</text>
</comment>
<proteinExistence type="predicted"/>
<protein>
    <submittedName>
        <fullName evidence="1">Uncharacterized protein</fullName>
    </submittedName>
</protein>
<evidence type="ECO:0000313" key="1">
    <source>
        <dbReference type="EMBL" id="GAI56681.1"/>
    </source>
</evidence>
<feature type="non-terminal residue" evidence="1">
    <location>
        <position position="123"/>
    </location>
</feature>
<dbReference type="EMBL" id="BARV01038035">
    <property type="protein sequence ID" value="GAI56681.1"/>
    <property type="molecule type" value="Genomic_DNA"/>
</dbReference>
<sequence length="123" mass="14323">MRRAMDGIEMKVKIYCSDDYKKVLENIKNCNFEIHTAPLEETYIVSAGQSNRDYELLRRAMDGIEMKVKIYCSDDYKKVLENIKNCNFEIHTAPLEEFLRALWVSLFVVIPLKIPEISSGQLV</sequence>
<name>X1QPG3_9ZZZZ</name>
<gene>
    <name evidence="1" type="ORF">S06H3_58700</name>
</gene>
<organism evidence="1">
    <name type="scientific">marine sediment metagenome</name>
    <dbReference type="NCBI Taxonomy" id="412755"/>
    <lineage>
        <taxon>unclassified sequences</taxon>
        <taxon>metagenomes</taxon>
        <taxon>ecological metagenomes</taxon>
    </lineage>
</organism>
<dbReference type="AlphaFoldDB" id="X1QPG3"/>
<reference evidence="1" key="1">
    <citation type="journal article" date="2014" name="Front. Microbiol.">
        <title>High frequency of phylogenetically diverse reductive dehalogenase-homologous genes in deep subseafloor sedimentary metagenomes.</title>
        <authorList>
            <person name="Kawai M."/>
            <person name="Futagami T."/>
            <person name="Toyoda A."/>
            <person name="Takaki Y."/>
            <person name="Nishi S."/>
            <person name="Hori S."/>
            <person name="Arai W."/>
            <person name="Tsubouchi T."/>
            <person name="Morono Y."/>
            <person name="Uchiyama I."/>
            <person name="Ito T."/>
            <person name="Fujiyama A."/>
            <person name="Inagaki F."/>
            <person name="Takami H."/>
        </authorList>
    </citation>
    <scope>NUCLEOTIDE SEQUENCE</scope>
    <source>
        <strain evidence="1">Expedition CK06-06</strain>
    </source>
</reference>
<accession>X1QPG3</accession>